<dbReference type="InterPro" id="IPR013216">
    <property type="entry name" value="Methyltransf_11"/>
</dbReference>
<dbReference type="PANTHER" id="PTHR43861">
    <property type="entry name" value="TRANS-ACONITATE 2-METHYLTRANSFERASE-RELATED"/>
    <property type="match status" value="1"/>
</dbReference>
<feature type="domain" description="Methyltransferase type 11" evidence="2">
    <location>
        <begin position="106"/>
        <end position="200"/>
    </location>
</feature>
<dbReference type="Gene3D" id="3.40.50.150">
    <property type="entry name" value="Vaccinia Virus protein VP39"/>
    <property type="match status" value="1"/>
</dbReference>
<dbReference type="AlphaFoldDB" id="A0A6C0F6S4"/>
<keyword evidence="1" id="KW-0812">Transmembrane</keyword>
<dbReference type="EMBL" id="MN739038">
    <property type="protein sequence ID" value="QHT36323.1"/>
    <property type="molecule type" value="Genomic_DNA"/>
</dbReference>
<dbReference type="PANTHER" id="PTHR43861:SF1">
    <property type="entry name" value="TRANS-ACONITATE 2-METHYLTRANSFERASE"/>
    <property type="match status" value="1"/>
</dbReference>
<sequence>MANFLKNVNKQFNSLGKVYNNTTNWGKILIFVLLLILIITFFKYIEPAKKEGFEQQNKFLFKSQSEIYDDFYAGIYDYLVYNEMKDDYEVGEIINKTTPSEESIILDIGSGTGHHVAAFEKYGIKNVMGIDISPSMLAKAKENYPDLNFVQGDVLNANQFQPSSFTHITCLYFTIYYFKDKAVFFTNCMNWLMRGGHLIVHLVNRDTFDPILPPGNPLLFVSPQKYAKKRITSTNVKFDTFAYSSNFDLNKDKNTATFVEKFKDDETGKTRRQEHVLHMETQTEILRQAQDAGFILLGKIDLLNCGYESQYLYILQKPQ</sequence>
<feature type="transmembrane region" description="Helical" evidence="1">
    <location>
        <begin position="25"/>
        <end position="45"/>
    </location>
</feature>
<evidence type="ECO:0000256" key="1">
    <source>
        <dbReference type="SAM" id="Phobius"/>
    </source>
</evidence>
<accession>A0A6C0F6S4</accession>
<dbReference type="GO" id="GO:0008757">
    <property type="term" value="F:S-adenosylmethionine-dependent methyltransferase activity"/>
    <property type="evidence" value="ECO:0007669"/>
    <property type="project" value="InterPro"/>
</dbReference>
<dbReference type="CDD" id="cd02440">
    <property type="entry name" value="AdoMet_MTases"/>
    <property type="match status" value="1"/>
</dbReference>
<evidence type="ECO:0000313" key="3">
    <source>
        <dbReference type="EMBL" id="QHT36323.1"/>
    </source>
</evidence>
<name>A0A6C0F6S4_9ZZZZ</name>
<dbReference type="Pfam" id="PF08241">
    <property type="entry name" value="Methyltransf_11"/>
    <property type="match status" value="1"/>
</dbReference>
<proteinExistence type="predicted"/>
<keyword evidence="1" id="KW-1133">Transmembrane helix</keyword>
<dbReference type="InterPro" id="IPR029063">
    <property type="entry name" value="SAM-dependent_MTases_sf"/>
</dbReference>
<evidence type="ECO:0000259" key="2">
    <source>
        <dbReference type="Pfam" id="PF08241"/>
    </source>
</evidence>
<keyword evidence="1" id="KW-0472">Membrane</keyword>
<reference evidence="3" key="1">
    <citation type="journal article" date="2020" name="Nature">
        <title>Giant virus diversity and host interactions through global metagenomics.</title>
        <authorList>
            <person name="Schulz F."/>
            <person name="Roux S."/>
            <person name="Paez-Espino D."/>
            <person name="Jungbluth S."/>
            <person name="Walsh D.A."/>
            <person name="Denef V.J."/>
            <person name="McMahon K.D."/>
            <person name="Konstantinidis K.T."/>
            <person name="Eloe-Fadrosh E.A."/>
            <person name="Kyrpides N.C."/>
            <person name="Woyke T."/>
        </authorList>
    </citation>
    <scope>NUCLEOTIDE SEQUENCE</scope>
    <source>
        <strain evidence="3">GVMAG-M-3300009182-46</strain>
    </source>
</reference>
<organism evidence="3">
    <name type="scientific">viral metagenome</name>
    <dbReference type="NCBI Taxonomy" id="1070528"/>
    <lineage>
        <taxon>unclassified sequences</taxon>
        <taxon>metagenomes</taxon>
        <taxon>organismal metagenomes</taxon>
    </lineage>
</organism>
<dbReference type="SUPFAM" id="SSF53335">
    <property type="entry name" value="S-adenosyl-L-methionine-dependent methyltransferases"/>
    <property type="match status" value="1"/>
</dbReference>
<protein>
    <recommendedName>
        <fullName evidence="2">Methyltransferase type 11 domain-containing protein</fullName>
    </recommendedName>
</protein>